<accession>A0ABQ2I198</accession>
<dbReference type="InterPro" id="IPR000873">
    <property type="entry name" value="AMP-dep_synth/lig_dom"/>
</dbReference>
<reference evidence="5" key="1">
    <citation type="journal article" date="2019" name="Int. J. Syst. Evol. Microbiol.">
        <title>The Global Catalogue of Microorganisms (GCM) 10K type strain sequencing project: providing services to taxonomists for standard genome sequencing and annotation.</title>
        <authorList>
            <consortium name="The Broad Institute Genomics Platform"/>
            <consortium name="The Broad Institute Genome Sequencing Center for Infectious Disease"/>
            <person name="Wu L."/>
            <person name="Ma J."/>
        </authorList>
    </citation>
    <scope>NUCLEOTIDE SEQUENCE [LARGE SCALE GENOMIC DNA]</scope>
    <source>
        <strain evidence="5">JCM 1365</strain>
    </source>
</reference>
<comment type="caution">
    <text evidence="4">The sequence shown here is derived from an EMBL/GenBank/DDBJ whole genome shotgun (WGS) entry which is preliminary data.</text>
</comment>
<organism evidence="4 5">
    <name type="scientific">Terrabacter tumescens</name>
    <dbReference type="NCBI Taxonomy" id="60443"/>
    <lineage>
        <taxon>Bacteria</taxon>
        <taxon>Bacillati</taxon>
        <taxon>Actinomycetota</taxon>
        <taxon>Actinomycetes</taxon>
        <taxon>Micrococcales</taxon>
        <taxon>Intrasporangiaceae</taxon>
        <taxon>Terrabacter</taxon>
    </lineage>
</organism>
<feature type="region of interest" description="Disordered" evidence="1">
    <location>
        <begin position="377"/>
        <end position="397"/>
    </location>
</feature>
<name>A0ABQ2I198_9MICO</name>
<evidence type="ECO:0000259" key="3">
    <source>
        <dbReference type="Pfam" id="PF13193"/>
    </source>
</evidence>
<dbReference type="PANTHER" id="PTHR43201">
    <property type="entry name" value="ACYL-COA SYNTHETASE"/>
    <property type="match status" value="1"/>
</dbReference>
<feature type="domain" description="AMP-binding enzyme C-terminal" evidence="3">
    <location>
        <begin position="307"/>
        <end position="383"/>
    </location>
</feature>
<dbReference type="InterPro" id="IPR042099">
    <property type="entry name" value="ANL_N_sf"/>
</dbReference>
<dbReference type="SUPFAM" id="SSF56801">
    <property type="entry name" value="Acetyl-CoA synthetase-like"/>
    <property type="match status" value="1"/>
</dbReference>
<evidence type="ECO:0000259" key="2">
    <source>
        <dbReference type="Pfam" id="PF00501"/>
    </source>
</evidence>
<dbReference type="EMBL" id="BMNZ01000004">
    <property type="protein sequence ID" value="GGM95982.1"/>
    <property type="molecule type" value="Genomic_DNA"/>
</dbReference>
<gene>
    <name evidence="4" type="primary">menE</name>
    <name evidence="4" type="ORF">GCM10009721_23100</name>
</gene>
<dbReference type="RefSeq" id="WP_030195865.1">
    <property type="nucleotide sequence ID" value="NZ_BMNZ01000004.1"/>
</dbReference>
<keyword evidence="4" id="KW-0436">Ligase</keyword>
<dbReference type="PANTHER" id="PTHR43201:SF32">
    <property type="entry name" value="2-SUCCINYLBENZOATE--COA LIGASE, CHLOROPLASTIC_PEROXISOMAL"/>
    <property type="match status" value="1"/>
</dbReference>
<proteinExistence type="predicted"/>
<evidence type="ECO:0000256" key="1">
    <source>
        <dbReference type="SAM" id="MobiDB-lite"/>
    </source>
</evidence>
<feature type="compositionally biased region" description="Basic and acidic residues" evidence="1">
    <location>
        <begin position="382"/>
        <end position="397"/>
    </location>
</feature>
<dbReference type="Gene3D" id="3.40.50.12780">
    <property type="entry name" value="N-terminal domain of ligase-like"/>
    <property type="match status" value="1"/>
</dbReference>
<protein>
    <submittedName>
        <fullName evidence="4">O-succinylbenzoic acid--CoA ligase</fullName>
    </submittedName>
</protein>
<dbReference type="NCBIfam" id="NF005877">
    <property type="entry name" value="PRK07824.1"/>
    <property type="match status" value="1"/>
</dbReference>
<dbReference type="Gene3D" id="3.30.300.30">
    <property type="match status" value="1"/>
</dbReference>
<dbReference type="GO" id="GO:0016874">
    <property type="term" value="F:ligase activity"/>
    <property type="evidence" value="ECO:0007669"/>
    <property type="project" value="UniProtKB-KW"/>
</dbReference>
<feature type="domain" description="AMP-dependent synthetase/ligase" evidence="2">
    <location>
        <begin position="52"/>
        <end position="225"/>
    </location>
</feature>
<evidence type="ECO:0000313" key="5">
    <source>
        <dbReference type="Proteomes" id="UP000623461"/>
    </source>
</evidence>
<sequence length="397" mass="41170">MAASSPRPLAIPAGPAVLDVLPDLEAALTGRSPVLPYAADAQPPSVPSVPAHDPGELPDGLALAIGTSGSTGRPKRALLSADALERSAWATHQILGGSGAWLLAMPAHHIAGIQVLLRSIAAGVTPVVLDLREGFSAGGFADAAARVHPTAAAARRYTALVPTQLARLVDDEAGLAALRTFDGVLVGGAATPAALVEKARALGVVLSLTYGMSETAGGCVYDGIPLPVSRVHVDNDRHVVLGGDTVAHGYLGEPGLSRDAFTVDPDGVRWFRTDDLGHFDDEGLLVIDGRADDVINTGGLKINPGVVEDAMSRHLDEVLDVVVIGVPDPEWGESVCAAVTLADPTAHLTTREVRDRLRGILPDAALPRRVLVLPAIPQRGPGKPDRAAIRRTVQDRA</sequence>
<evidence type="ECO:0000313" key="4">
    <source>
        <dbReference type="EMBL" id="GGM95982.1"/>
    </source>
</evidence>
<dbReference type="InterPro" id="IPR025110">
    <property type="entry name" value="AMP-bd_C"/>
</dbReference>
<dbReference type="InterPro" id="IPR045851">
    <property type="entry name" value="AMP-bd_C_sf"/>
</dbReference>
<dbReference type="Pfam" id="PF00501">
    <property type="entry name" value="AMP-binding"/>
    <property type="match status" value="1"/>
</dbReference>
<dbReference type="Proteomes" id="UP000623461">
    <property type="component" value="Unassembled WGS sequence"/>
</dbReference>
<dbReference type="Pfam" id="PF13193">
    <property type="entry name" value="AMP-binding_C"/>
    <property type="match status" value="1"/>
</dbReference>
<keyword evidence="5" id="KW-1185">Reference proteome</keyword>